<dbReference type="InterPro" id="IPR050897">
    <property type="entry name" value="SMAUG/VTS1_RNA-bind"/>
</dbReference>
<feature type="region of interest" description="Disordered" evidence="4">
    <location>
        <begin position="279"/>
        <end position="318"/>
    </location>
</feature>
<dbReference type="PROSITE" id="PS50105">
    <property type="entry name" value="SAM_DOMAIN"/>
    <property type="match status" value="1"/>
</dbReference>
<feature type="region of interest" description="Disordered" evidence="4">
    <location>
        <begin position="454"/>
        <end position="490"/>
    </location>
</feature>
<feature type="region of interest" description="Disordered" evidence="4">
    <location>
        <begin position="172"/>
        <end position="222"/>
    </location>
</feature>
<dbReference type="Pfam" id="PF07647">
    <property type="entry name" value="SAM_2"/>
    <property type="match status" value="1"/>
</dbReference>
<feature type="domain" description="SAM" evidence="5">
    <location>
        <begin position="496"/>
        <end position="554"/>
    </location>
</feature>
<evidence type="ECO:0000313" key="7">
    <source>
        <dbReference type="Proteomes" id="UP000078561"/>
    </source>
</evidence>
<protein>
    <recommendedName>
        <fullName evidence="5">SAM domain-containing protein</fullName>
    </recommendedName>
</protein>
<evidence type="ECO:0000256" key="2">
    <source>
        <dbReference type="ARBA" id="ARBA00022490"/>
    </source>
</evidence>
<dbReference type="EMBL" id="LT550481">
    <property type="protein sequence ID" value="SAL95789.1"/>
    <property type="molecule type" value="Genomic_DNA"/>
</dbReference>
<feature type="compositionally biased region" description="Pro residues" evidence="4">
    <location>
        <begin position="145"/>
        <end position="155"/>
    </location>
</feature>
<gene>
    <name evidence="6" type="primary">ABSGL_01130.1 scaffold 1223</name>
</gene>
<accession>A0A168L052</accession>
<feature type="compositionally biased region" description="Basic and acidic residues" evidence="4">
    <location>
        <begin position="454"/>
        <end position="464"/>
    </location>
</feature>
<evidence type="ECO:0000259" key="5">
    <source>
        <dbReference type="PROSITE" id="PS50105"/>
    </source>
</evidence>
<dbReference type="PANTHER" id="PTHR12515:SF5">
    <property type="entry name" value="PROTEIN SMAUG"/>
    <property type="match status" value="1"/>
</dbReference>
<dbReference type="Gene3D" id="1.10.150.50">
    <property type="entry name" value="Transcription Factor, Ets-1"/>
    <property type="match status" value="1"/>
</dbReference>
<evidence type="ECO:0000256" key="1">
    <source>
        <dbReference type="ARBA" id="ARBA00004496"/>
    </source>
</evidence>
<dbReference type="GO" id="GO:0000932">
    <property type="term" value="C:P-body"/>
    <property type="evidence" value="ECO:0007669"/>
    <property type="project" value="TreeGrafter"/>
</dbReference>
<dbReference type="SUPFAM" id="SSF47769">
    <property type="entry name" value="SAM/Pointed domain"/>
    <property type="match status" value="1"/>
</dbReference>
<sequence length="562" mass="63279">MIPVDFRNSYAPIRPSSELLRSRRSIYSEHSEQLNSWYDDLQRYEKCLEDMASVTLDQNFKEELQHVDQWFCYLSDAERTATIYTLLQHSSPIQTRFFMNILQQQKRDSILTLSDQETSPFHQAEKEASQRLMNVIPYKTGHPKMGPPPPPPPPSSMTQAYNRHSIAFGDMEDNHHHLFPSPSNSSSLYGMAAGNSQQQQQQQQQLNVPHPTHSSNSLITPRTYAYPRSARSRPSSGIDIDSSPDFFSSWRSSVVGDRGSIIERSKSADLFNEENNESNISMASRDGGGGGFQPWGTSSSSSSLPFNDHNPSYSDKPLPRIATVTENDEETNHHLQQQPYHHHARLSTVNGGQSSNMAFASSHMKTSFATTSSQPSSSTTTVLSPASAFAKYYSQSTPSASSSTTTTTTSSPASPARQPHPYNHDHQIPTTTTTMDKNFGHFLDPKDAFVDDHDYLSDHSDTSHRSGKHKKTRSPSKQQQDKKTADDTNVDMDLLNDVPGWFRSLRLHKYNAIFEPMRWQDIIQLSDQDLQDKGVAALGARRKMIKVFQTVQDHCKTNDIPY</sequence>
<dbReference type="SMART" id="SM00454">
    <property type="entry name" value="SAM"/>
    <property type="match status" value="1"/>
</dbReference>
<dbReference type="Proteomes" id="UP000078561">
    <property type="component" value="Unassembled WGS sequence"/>
</dbReference>
<feature type="region of interest" description="Disordered" evidence="4">
    <location>
        <begin position="139"/>
        <end position="160"/>
    </location>
</feature>
<dbReference type="AlphaFoldDB" id="A0A168L052"/>
<dbReference type="Pfam" id="PF25479">
    <property type="entry name" value="Vts1"/>
    <property type="match status" value="1"/>
</dbReference>
<dbReference type="InterPro" id="IPR013761">
    <property type="entry name" value="SAM/pointed_sf"/>
</dbReference>
<feature type="compositionally biased region" description="Low complexity" evidence="4">
    <location>
        <begin position="396"/>
        <end position="416"/>
    </location>
</feature>
<dbReference type="InterPro" id="IPR057327">
    <property type="entry name" value="Vts1_dom"/>
</dbReference>
<keyword evidence="7" id="KW-1185">Reference proteome</keyword>
<evidence type="ECO:0000256" key="3">
    <source>
        <dbReference type="ARBA" id="ARBA00022884"/>
    </source>
</evidence>
<comment type="subcellular location">
    <subcellularLocation>
        <location evidence="1">Cytoplasm</location>
    </subcellularLocation>
</comment>
<keyword evidence="3" id="KW-0694">RNA-binding</keyword>
<keyword evidence="2" id="KW-0963">Cytoplasm</keyword>
<reference evidence="6" key="1">
    <citation type="submission" date="2016-04" db="EMBL/GenBank/DDBJ databases">
        <authorList>
            <person name="Evans L.H."/>
            <person name="Alamgir A."/>
            <person name="Owens N."/>
            <person name="Weber N.D."/>
            <person name="Virtaneva K."/>
            <person name="Barbian K."/>
            <person name="Babar A."/>
            <person name="Rosenke K."/>
        </authorList>
    </citation>
    <scope>NUCLEOTIDE SEQUENCE [LARGE SCALE GENOMIC DNA]</scope>
    <source>
        <strain evidence="6">CBS 101.48</strain>
    </source>
</reference>
<name>A0A168L052_ABSGL</name>
<dbReference type="PANTHER" id="PTHR12515">
    <property type="entry name" value="STERILE ALPHA MOTIF DOMAIN CONTAINING PROTEIN 4-RELATED"/>
    <property type="match status" value="1"/>
</dbReference>
<organism evidence="6">
    <name type="scientific">Absidia glauca</name>
    <name type="common">Pin mould</name>
    <dbReference type="NCBI Taxonomy" id="4829"/>
    <lineage>
        <taxon>Eukaryota</taxon>
        <taxon>Fungi</taxon>
        <taxon>Fungi incertae sedis</taxon>
        <taxon>Mucoromycota</taxon>
        <taxon>Mucoromycotina</taxon>
        <taxon>Mucoromycetes</taxon>
        <taxon>Mucorales</taxon>
        <taxon>Cunninghamellaceae</taxon>
        <taxon>Absidia</taxon>
    </lineage>
</organism>
<feature type="compositionally biased region" description="Basic residues" evidence="4">
    <location>
        <begin position="465"/>
        <end position="474"/>
    </location>
</feature>
<dbReference type="GO" id="GO:0000289">
    <property type="term" value="P:nuclear-transcribed mRNA poly(A) tail shortening"/>
    <property type="evidence" value="ECO:0007669"/>
    <property type="project" value="TreeGrafter"/>
</dbReference>
<proteinExistence type="predicted"/>
<dbReference type="InterPro" id="IPR001660">
    <property type="entry name" value="SAM"/>
</dbReference>
<feature type="region of interest" description="Disordered" evidence="4">
    <location>
        <begin position="396"/>
        <end position="437"/>
    </location>
</feature>
<dbReference type="OMA" id="ADISSWA"/>
<dbReference type="InParanoid" id="A0A168L052"/>
<dbReference type="OrthoDB" id="2155283at2759"/>
<evidence type="ECO:0000313" key="6">
    <source>
        <dbReference type="EMBL" id="SAL95789.1"/>
    </source>
</evidence>
<dbReference type="GO" id="GO:0003729">
    <property type="term" value="F:mRNA binding"/>
    <property type="evidence" value="ECO:0007669"/>
    <property type="project" value="TreeGrafter"/>
</dbReference>
<evidence type="ECO:0000256" key="4">
    <source>
        <dbReference type="SAM" id="MobiDB-lite"/>
    </source>
</evidence>